<evidence type="ECO:0000256" key="1">
    <source>
        <dbReference type="SAM" id="SignalP"/>
    </source>
</evidence>
<evidence type="ECO:0000259" key="2">
    <source>
        <dbReference type="PROSITE" id="PS50213"/>
    </source>
</evidence>
<reference evidence="3" key="1">
    <citation type="submission" date="2011-09" db="EMBL/GenBank/DDBJ databases">
        <title>The permanent draft genome of Mucilaginibacter paludis DSM 18603.</title>
        <authorList>
            <consortium name="US DOE Joint Genome Institute (JGI-PGF)"/>
            <person name="Lucas S."/>
            <person name="Han J."/>
            <person name="Lapidus A."/>
            <person name="Bruce D."/>
            <person name="Goodwin L."/>
            <person name="Pitluck S."/>
            <person name="Peters L."/>
            <person name="Kyrpides N."/>
            <person name="Mavromatis K."/>
            <person name="Ivanova N."/>
            <person name="Mikhailova N."/>
            <person name="Held B."/>
            <person name="Detter J.C."/>
            <person name="Tapia R."/>
            <person name="Han C."/>
            <person name="Land M."/>
            <person name="Hauser L."/>
            <person name="Markowitz V."/>
            <person name="Cheng J.-F."/>
            <person name="Hugenholtz P."/>
            <person name="Woyke T."/>
            <person name="Wu D."/>
            <person name="Tindall B."/>
            <person name="Brambilla E."/>
            <person name="Klenk H.-P."/>
            <person name="Eisen J.A."/>
        </authorList>
    </citation>
    <scope>NUCLEOTIDE SEQUENCE [LARGE SCALE GENOMIC DNA]</scope>
    <source>
        <strain evidence="3">DSM 18603</strain>
    </source>
</reference>
<proteinExistence type="predicted"/>
<dbReference type="InterPro" id="IPR050904">
    <property type="entry name" value="Adhesion/Biosynth-related"/>
</dbReference>
<name>H1Y9K5_9SPHI</name>
<dbReference type="GO" id="GO:0005615">
    <property type="term" value="C:extracellular space"/>
    <property type="evidence" value="ECO:0007669"/>
    <property type="project" value="TreeGrafter"/>
</dbReference>
<dbReference type="RefSeq" id="WP_008512299.1">
    <property type="nucleotide sequence ID" value="NZ_CM001403.1"/>
</dbReference>
<dbReference type="OrthoDB" id="9800666at2"/>
<evidence type="ECO:0000313" key="4">
    <source>
        <dbReference type="Proteomes" id="UP000002774"/>
    </source>
</evidence>
<dbReference type="InterPro" id="IPR000782">
    <property type="entry name" value="FAS1_domain"/>
</dbReference>
<dbReference type="InterPro" id="IPR036378">
    <property type="entry name" value="FAS1_dom_sf"/>
</dbReference>
<accession>H1Y9K5</accession>
<dbReference type="AlphaFoldDB" id="H1Y9K5"/>
<dbReference type="PROSITE" id="PS50213">
    <property type="entry name" value="FAS1"/>
    <property type="match status" value="1"/>
</dbReference>
<keyword evidence="4" id="KW-1185">Reference proteome</keyword>
<organism evidence="3 4">
    <name type="scientific">Mucilaginibacter paludis DSM 18603</name>
    <dbReference type="NCBI Taxonomy" id="714943"/>
    <lineage>
        <taxon>Bacteria</taxon>
        <taxon>Pseudomonadati</taxon>
        <taxon>Bacteroidota</taxon>
        <taxon>Sphingobacteriia</taxon>
        <taxon>Sphingobacteriales</taxon>
        <taxon>Sphingobacteriaceae</taxon>
        <taxon>Mucilaginibacter</taxon>
    </lineage>
</organism>
<dbReference type="PANTHER" id="PTHR10900:SF77">
    <property type="entry name" value="FI19380P1"/>
    <property type="match status" value="1"/>
</dbReference>
<sequence length="205" mass="22057">MKKNILIAVLCLSTFYANAQTATTQAAARTPDTNKNDTPKHVKIRVIGGGQMSSADDVVQNIAKSKEHTTFTNSIAVCGLAETLKSRGPLTIFAPTNDAFNKLSPGMLDTLLKPQHNAELTRLLTYHVIPGKLTSKDIARQINSNNGEATFTTLSGSKLKAKINGDRNIVLIDEGGNESVISQFDIEQNNGIIDVVTGLLIPKNK</sequence>
<dbReference type="EMBL" id="CM001403">
    <property type="protein sequence ID" value="EHQ30507.1"/>
    <property type="molecule type" value="Genomic_DNA"/>
</dbReference>
<dbReference type="HOGENOM" id="CLU_031281_4_1_10"/>
<dbReference type="SMART" id="SM00554">
    <property type="entry name" value="FAS1"/>
    <property type="match status" value="1"/>
</dbReference>
<feature type="signal peptide" evidence="1">
    <location>
        <begin position="1"/>
        <end position="19"/>
    </location>
</feature>
<dbReference type="STRING" id="714943.Mucpa_6454"/>
<feature type="chain" id="PRO_5003558876" evidence="1">
    <location>
        <begin position="20"/>
        <end position="205"/>
    </location>
</feature>
<dbReference type="Gene3D" id="2.30.180.10">
    <property type="entry name" value="FAS1 domain"/>
    <property type="match status" value="1"/>
</dbReference>
<protein>
    <submittedName>
        <fullName evidence="3">Beta-Ig-H3/fasciclin</fullName>
    </submittedName>
</protein>
<keyword evidence="1" id="KW-0732">Signal</keyword>
<dbReference type="SUPFAM" id="SSF82153">
    <property type="entry name" value="FAS1 domain"/>
    <property type="match status" value="1"/>
</dbReference>
<dbReference type="PANTHER" id="PTHR10900">
    <property type="entry name" value="PERIOSTIN-RELATED"/>
    <property type="match status" value="1"/>
</dbReference>
<evidence type="ECO:0000313" key="3">
    <source>
        <dbReference type="EMBL" id="EHQ30507.1"/>
    </source>
</evidence>
<gene>
    <name evidence="3" type="ORF">Mucpa_6454</name>
</gene>
<dbReference type="eggNOG" id="COG2335">
    <property type="taxonomic scope" value="Bacteria"/>
</dbReference>
<dbReference type="Proteomes" id="UP000002774">
    <property type="component" value="Chromosome"/>
</dbReference>
<dbReference type="Pfam" id="PF02469">
    <property type="entry name" value="Fasciclin"/>
    <property type="match status" value="1"/>
</dbReference>
<feature type="domain" description="FAS1" evidence="2">
    <location>
        <begin position="55"/>
        <end position="200"/>
    </location>
</feature>